<evidence type="ECO:0000313" key="2">
    <source>
        <dbReference type="EMBL" id="KAK5841903.1"/>
    </source>
</evidence>
<feature type="domain" description="RNase H type-1" evidence="1">
    <location>
        <begin position="7"/>
        <end position="40"/>
    </location>
</feature>
<accession>A0ABR0QRF1</accession>
<reference evidence="2 3" key="1">
    <citation type="submission" date="2023-03" db="EMBL/GenBank/DDBJ databases">
        <title>WGS of Gossypium arboreum.</title>
        <authorList>
            <person name="Yu D."/>
        </authorList>
    </citation>
    <scope>NUCLEOTIDE SEQUENCE [LARGE SCALE GENOMIC DNA]</scope>
    <source>
        <tissue evidence="2">Leaf</tissue>
    </source>
</reference>
<dbReference type="PANTHER" id="PTHR34023:SF4">
    <property type="entry name" value="RNASE H TYPE-1 DOMAIN-CONTAINING PROTEIN"/>
    <property type="match status" value="1"/>
</dbReference>
<organism evidence="2 3">
    <name type="scientific">Gossypium arboreum</name>
    <name type="common">Tree cotton</name>
    <name type="synonym">Gossypium nanking</name>
    <dbReference type="NCBI Taxonomy" id="29729"/>
    <lineage>
        <taxon>Eukaryota</taxon>
        <taxon>Viridiplantae</taxon>
        <taxon>Streptophyta</taxon>
        <taxon>Embryophyta</taxon>
        <taxon>Tracheophyta</taxon>
        <taxon>Spermatophyta</taxon>
        <taxon>Magnoliopsida</taxon>
        <taxon>eudicotyledons</taxon>
        <taxon>Gunneridae</taxon>
        <taxon>Pentapetalae</taxon>
        <taxon>rosids</taxon>
        <taxon>malvids</taxon>
        <taxon>Malvales</taxon>
        <taxon>Malvaceae</taxon>
        <taxon>Malvoideae</taxon>
        <taxon>Gossypium</taxon>
    </lineage>
</organism>
<dbReference type="Proteomes" id="UP001358586">
    <property type="component" value="Chromosome 2"/>
</dbReference>
<proteinExistence type="predicted"/>
<evidence type="ECO:0000259" key="1">
    <source>
        <dbReference type="Pfam" id="PF13456"/>
    </source>
</evidence>
<keyword evidence="3" id="KW-1185">Reference proteome</keyword>
<sequence>MDGSMVLVWVISKLLERPWHVRFQHILREPNQVTDSLAKAGVNAPPPVQVVAVMPGFLRALIDRDRDGAPYNRATAVMV</sequence>
<protein>
    <recommendedName>
        <fullName evidence="1">RNase H type-1 domain-containing protein</fullName>
    </recommendedName>
</protein>
<gene>
    <name evidence="2" type="ORF">PVK06_004228</name>
</gene>
<dbReference type="InterPro" id="IPR002156">
    <property type="entry name" value="RNaseH_domain"/>
</dbReference>
<name>A0ABR0QRF1_GOSAR</name>
<dbReference type="EMBL" id="JARKNE010000002">
    <property type="protein sequence ID" value="KAK5841903.1"/>
    <property type="molecule type" value="Genomic_DNA"/>
</dbReference>
<evidence type="ECO:0000313" key="3">
    <source>
        <dbReference type="Proteomes" id="UP001358586"/>
    </source>
</evidence>
<dbReference type="Pfam" id="PF13456">
    <property type="entry name" value="RVT_3"/>
    <property type="match status" value="1"/>
</dbReference>
<comment type="caution">
    <text evidence="2">The sequence shown here is derived from an EMBL/GenBank/DDBJ whole genome shotgun (WGS) entry which is preliminary data.</text>
</comment>
<dbReference type="PANTHER" id="PTHR34023">
    <property type="entry name" value="RNASE H DOMAIN-CONTAINING PROTEIN"/>
    <property type="match status" value="1"/>
</dbReference>